<evidence type="ECO:0000313" key="8">
    <source>
        <dbReference type="Proteomes" id="UP000176943"/>
    </source>
</evidence>
<reference evidence="7 8" key="1">
    <citation type="journal article" date="2016" name="Nat. Commun.">
        <title>Thousands of microbial genomes shed light on interconnected biogeochemical processes in an aquifer system.</title>
        <authorList>
            <person name="Anantharaman K."/>
            <person name="Brown C.T."/>
            <person name="Hug L.A."/>
            <person name="Sharon I."/>
            <person name="Castelle C.J."/>
            <person name="Probst A.J."/>
            <person name="Thomas B.C."/>
            <person name="Singh A."/>
            <person name="Wilkins M.J."/>
            <person name="Karaoz U."/>
            <person name="Brodie E.L."/>
            <person name="Williams K.H."/>
            <person name="Hubbard S.S."/>
            <person name="Banfield J.F."/>
        </authorList>
    </citation>
    <scope>NUCLEOTIDE SEQUENCE [LARGE SCALE GENOMIC DNA]</scope>
</reference>
<accession>A0A1F4Y0K5</accession>
<comment type="catalytic activity">
    <reaction evidence="3 4">
        <text>5-carboxyamino-1-(5-phospho-D-ribosyl)imidazole + H(+) = 5-amino-1-(5-phospho-D-ribosyl)imidazole-4-carboxylate</text>
        <dbReference type="Rhea" id="RHEA:13193"/>
        <dbReference type="ChEBI" id="CHEBI:15378"/>
        <dbReference type="ChEBI" id="CHEBI:58730"/>
        <dbReference type="ChEBI" id="CHEBI:77657"/>
        <dbReference type="EC" id="5.4.99.18"/>
    </reaction>
</comment>
<dbReference type="GO" id="GO:0006189">
    <property type="term" value="P:'de novo' IMP biosynthetic process"/>
    <property type="evidence" value="ECO:0007669"/>
    <property type="project" value="UniProtKB-UniRule"/>
</dbReference>
<dbReference type="Pfam" id="PF00731">
    <property type="entry name" value="AIRC"/>
    <property type="match status" value="1"/>
</dbReference>
<evidence type="ECO:0000313" key="7">
    <source>
        <dbReference type="EMBL" id="OGC87505.1"/>
    </source>
</evidence>
<comment type="caution">
    <text evidence="7">The sequence shown here is derived from an EMBL/GenBank/DDBJ whole genome shotgun (WGS) entry which is preliminary data.</text>
</comment>
<organism evidence="7 8">
    <name type="scientific">Candidatus Adlerbacteria bacterium RIFCSPLOWO2_01_FULL_54_16</name>
    <dbReference type="NCBI Taxonomy" id="1797244"/>
    <lineage>
        <taxon>Bacteria</taxon>
        <taxon>Candidatus Adleribacteriota</taxon>
    </lineage>
</organism>
<feature type="binding site" evidence="3 5">
    <location>
        <position position="15"/>
    </location>
    <ligand>
        <name>substrate</name>
    </ligand>
</feature>
<name>A0A1F4Y0K5_9BACT</name>
<dbReference type="InterPro" id="IPR033747">
    <property type="entry name" value="PurE_ClassI"/>
</dbReference>
<evidence type="ECO:0000256" key="2">
    <source>
        <dbReference type="ARBA" id="ARBA00023235"/>
    </source>
</evidence>
<dbReference type="PIRSF" id="PIRSF001338">
    <property type="entry name" value="AIR_carboxylase"/>
    <property type="match status" value="1"/>
</dbReference>
<dbReference type="SUPFAM" id="SSF52255">
    <property type="entry name" value="N5-CAIR mutase (phosphoribosylaminoimidazole carboxylase, PurE)"/>
    <property type="match status" value="1"/>
</dbReference>
<keyword evidence="2 3" id="KW-0413">Isomerase</keyword>
<dbReference type="Gene3D" id="3.40.50.1970">
    <property type="match status" value="1"/>
</dbReference>
<dbReference type="PANTHER" id="PTHR23046:SF2">
    <property type="entry name" value="PHOSPHORIBOSYLAMINOIMIDAZOLE CARBOXYLASE"/>
    <property type="match status" value="1"/>
</dbReference>
<evidence type="ECO:0000256" key="5">
    <source>
        <dbReference type="PIRSR" id="PIRSR001338-1"/>
    </source>
</evidence>
<dbReference type="SMART" id="SM01001">
    <property type="entry name" value="AIRC"/>
    <property type="match status" value="1"/>
</dbReference>
<evidence type="ECO:0000256" key="1">
    <source>
        <dbReference type="ARBA" id="ARBA00022755"/>
    </source>
</evidence>
<dbReference type="NCBIfam" id="TIGR01162">
    <property type="entry name" value="purE"/>
    <property type="match status" value="1"/>
</dbReference>
<dbReference type="EC" id="5.4.99.18" evidence="3 4"/>
<proteinExistence type="inferred from homology"/>
<feature type="binding site" evidence="3 5">
    <location>
        <position position="12"/>
    </location>
    <ligand>
        <name>substrate</name>
    </ligand>
</feature>
<evidence type="ECO:0000259" key="6">
    <source>
        <dbReference type="SMART" id="SM01001"/>
    </source>
</evidence>
<dbReference type="InterPro" id="IPR024694">
    <property type="entry name" value="PurE_prokaryotes"/>
</dbReference>
<comment type="pathway">
    <text evidence="3 4">Purine metabolism; IMP biosynthesis via de novo pathway; 5-amino-1-(5-phospho-D-ribosyl)imidazole-4-carboxylate from 5-amino-1-(5-phospho-D-ribosyl)imidazole (N5-CAIR route): step 2/2.</text>
</comment>
<gene>
    <name evidence="3" type="primary">purE</name>
    <name evidence="7" type="ORF">A3B33_02555</name>
</gene>
<keyword evidence="1 3" id="KW-0658">Purine biosynthesis</keyword>
<dbReference type="GO" id="GO:0034023">
    <property type="term" value="F:5-(carboxyamino)imidazole ribonucleotide mutase activity"/>
    <property type="evidence" value="ECO:0007669"/>
    <property type="project" value="UniProtKB-UniRule"/>
</dbReference>
<dbReference type="AlphaFoldDB" id="A0A1F4Y0K5"/>
<dbReference type="InterPro" id="IPR000031">
    <property type="entry name" value="PurE_dom"/>
</dbReference>
<dbReference type="PANTHER" id="PTHR23046">
    <property type="entry name" value="PHOSPHORIBOSYLAMINOIMIDAZOLE CARBOXYLASE CATALYTIC SUBUNIT"/>
    <property type="match status" value="1"/>
</dbReference>
<dbReference type="EMBL" id="MEWY01000002">
    <property type="protein sequence ID" value="OGC87505.1"/>
    <property type="molecule type" value="Genomic_DNA"/>
</dbReference>
<dbReference type="HAMAP" id="MF_01929">
    <property type="entry name" value="PurE_classI"/>
    <property type="match status" value="1"/>
</dbReference>
<sequence length="176" mass="18578">MSKAFVGIVMGSDSDLAVMADVAKVLEQLGVESEMRVLSAHRVPEDLVRWIADAEKRGCKVFVAGAGMAAALPGTVAAHTSRPVIGIPLTSAQSALGGLDALLSIVQMPPGVPVATVGLNAGKNAGVLAAQIMGTEHSDILKNVRMFKEKQAQDVLGKDKKLQEKGYKKYLEEKKK</sequence>
<evidence type="ECO:0000256" key="4">
    <source>
        <dbReference type="PIRNR" id="PIRNR001338"/>
    </source>
</evidence>
<feature type="domain" description="PurE" evidence="6">
    <location>
        <begin position="4"/>
        <end position="155"/>
    </location>
</feature>
<protein>
    <recommendedName>
        <fullName evidence="3 4">N5-carboxyaminoimidazole ribonucleotide mutase</fullName>
        <shortName evidence="3 4">N5-CAIR mutase</shortName>
        <ecNumber evidence="3 4">5.4.99.18</ecNumber>
    </recommendedName>
    <alternativeName>
        <fullName evidence="3">5-(carboxyamino)imidazole ribonucleotide mutase</fullName>
    </alternativeName>
</protein>
<comment type="similarity">
    <text evidence="3">Belongs to the AIR carboxylase family. Class I subfamily.</text>
</comment>
<evidence type="ECO:0000256" key="3">
    <source>
        <dbReference type="HAMAP-Rule" id="MF_01929"/>
    </source>
</evidence>
<dbReference type="UniPathway" id="UPA00074">
    <property type="reaction ID" value="UER00943"/>
</dbReference>
<feature type="binding site" evidence="3 5">
    <location>
        <position position="42"/>
    </location>
    <ligand>
        <name>substrate</name>
    </ligand>
</feature>
<comment type="function">
    <text evidence="3 4">Catalyzes the conversion of N5-carboxyaminoimidazole ribonucleotide (N5-CAIR) to 4-carboxy-5-aminoimidazole ribonucleotide (CAIR).</text>
</comment>
<dbReference type="Proteomes" id="UP000176943">
    <property type="component" value="Unassembled WGS sequence"/>
</dbReference>